<keyword evidence="1" id="KW-0472">Membrane</keyword>
<dbReference type="Proteomes" id="UP000195521">
    <property type="component" value="Unassembled WGS sequence"/>
</dbReference>
<gene>
    <name evidence="2" type="ORF">PGO_000055</name>
</gene>
<protein>
    <submittedName>
        <fullName evidence="2">Uncharacterized protein</fullName>
    </submittedName>
</protein>
<evidence type="ECO:0000313" key="2">
    <source>
        <dbReference type="EMBL" id="GAW83910.1"/>
    </source>
</evidence>
<reference evidence="3" key="1">
    <citation type="submission" date="2017-04" db="EMBL/GenBank/DDBJ databases">
        <title>Plasmodium gonderi genome.</title>
        <authorList>
            <person name="Arisue N."/>
            <person name="Honma H."/>
            <person name="Kawai S."/>
            <person name="Tougan T."/>
            <person name="Tanabe K."/>
            <person name="Horii T."/>
        </authorList>
    </citation>
    <scope>NUCLEOTIDE SEQUENCE [LARGE SCALE GENOMIC DNA]</scope>
    <source>
        <strain evidence="3">ATCC 30045</strain>
    </source>
</reference>
<name>A0A1Y1JNS4_PLAGO</name>
<organism evidence="2 3">
    <name type="scientific">Plasmodium gonderi</name>
    <dbReference type="NCBI Taxonomy" id="77519"/>
    <lineage>
        <taxon>Eukaryota</taxon>
        <taxon>Sar</taxon>
        <taxon>Alveolata</taxon>
        <taxon>Apicomplexa</taxon>
        <taxon>Aconoidasida</taxon>
        <taxon>Haemosporida</taxon>
        <taxon>Plasmodiidae</taxon>
        <taxon>Plasmodium</taxon>
        <taxon>Plasmodium (Plasmodium)</taxon>
    </lineage>
</organism>
<proteinExistence type="predicted"/>
<keyword evidence="1" id="KW-0812">Transmembrane</keyword>
<keyword evidence="3" id="KW-1185">Reference proteome</keyword>
<dbReference type="RefSeq" id="XP_028546499.1">
    <property type="nucleotide sequence ID" value="XM_028690698.1"/>
</dbReference>
<dbReference type="EMBL" id="BDQF01000022">
    <property type="protein sequence ID" value="GAW83910.1"/>
    <property type="molecule type" value="Genomic_DNA"/>
</dbReference>
<evidence type="ECO:0000256" key="1">
    <source>
        <dbReference type="SAM" id="Phobius"/>
    </source>
</evidence>
<dbReference type="AlphaFoldDB" id="A0A1Y1JNS4"/>
<feature type="transmembrane region" description="Helical" evidence="1">
    <location>
        <begin position="14"/>
        <end position="33"/>
    </location>
</feature>
<dbReference type="GeneID" id="39744718"/>
<evidence type="ECO:0000313" key="3">
    <source>
        <dbReference type="Proteomes" id="UP000195521"/>
    </source>
</evidence>
<feature type="transmembrane region" description="Helical" evidence="1">
    <location>
        <begin position="54"/>
        <end position="72"/>
    </location>
</feature>
<comment type="caution">
    <text evidence="2">The sequence shown here is derived from an EMBL/GenBank/DDBJ whole genome shotgun (WGS) entry which is preliminary data.</text>
</comment>
<keyword evidence="1" id="KW-1133">Transmembrane helix</keyword>
<sequence>MLTLSGIPYSLNKYAQIGSFVITFELFSLHALYKTYLCYSYKHKNLSSLCKYNMLSNCFLTYMLLCIQLSFYSNCAATTLNSFSSSPNDISVMIILIKDWNVKYKFIIIVENVKVNSYITERSYFISISFT</sequence>
<accession>A0A1Y1JNS4</accession>